<comment type="caution">
    <text evidence="2">The sequence shown here is derived from an EMBL/GenBank/DDBJ whole genome shotgun (WGS) entry which is preliminary data.</text>
</comment>
<evidence type="ECO:0000313" key="2">
    <source>
        <dbReference type="EMBL" id="KAH7969965.1"/>
    </source>
</evidence>
<dbReference type="Proteomes" id="UP000821837">
    <property type="component" value="Unassembled WGS sequence"/>
</dbReference>
<keyword evidence="3" id="KW-1185">Reference proteome</keyword>
<evidence type="ECO:0000313" key="3">
    <source>
        <dbReference type="Proteomes" id="UP000821837"/>
    </source>
</evidence>
<protein>
    <submittedName>
        <fullName evidence="2">Uncharacterized protein</fullName>
    </submittedName>
</protein>
<dbReference type="AlphaFoldDB" id="A0A9D4Q835"/>
<feature type="compositionally biased region" description="Low complexity" evidence="1">
    <location>
        <begin position="25"/>
        <end position="36"/>
    </location>
</feature>
<name>A0A9D4Q835_RHISA</name>
<dbReference type="EMBL" id="JABSTV010001248">
    <property type="protein sequence ID" value="KAH7969965.1"/>
    <property type="molecule type" value="Genomic_DNA"/>
</dbReference>
<evidence type="ECO:0000256" key="1">
    <source>
        <dbReference type="SAM" id="MobiDB-lite"/>
    </source>
</evidence>
<reference evidence="2" key="2">
    <citation type="submission" date="2021-09" db="EMBL/GenBank/DDBJ databases">
        <authorList>
            <person name="Jia N."/>
            <person name="Wang J."/>
            <person name="Shi W."/>
            <person name="Du L."/>
            <person name="Sun Y."/>
            <person name="Zhan W."/>
            <person name="Jiang J."/>
            <person name="Wang Q."/>
            <person name="Zhang B."/>
            <person name="Ji P."/>
            <person name="Sakyi L.B."/>
            <person name="Cui X."/>
            <person name="Yuan T."/>
            <person name="Jiang B."/>
            <person name="Yang W."/>
            <person name="Lam T.T.-Y."/>
            <person name="Chang Q."/>
            <person name="Ding S."/>
            <person name="Wang X."/>
            <person name="Zhu J."/>
            <person name="Ruan X."/>
            <person name="Zhao L."/>
            <person name="Wei J."/>
            <person name="Que T."/>
            <person name="Du C."/>
            <person name="Cheng J."/>
            <person name="Dai P."/>
            <person name="Han X."/>
            <person name="Huang E."/>
            <person name="Gao Y."/>
            <person name="Liu J."/>
            <person name="Shao H."/>
            <person name="Ye R."/>
            <person name="Li L."/>
            <person name="Wei W."/>
            <person name="Wang X."/>
            <person name="Wang C."/>
            <person name="Huo Q."/>
            <person name="Li W."/>
            <person name="Guo W."/>
            <person name="Chen H."/>
            <person name="Chen S."/>
            <person name="Zhou L."/>
            <person name="Zhou L."/>
            <person name="Ni X."/>
            <person name="Tian J."/>
            <person name="Zhou Y."/>
            <person name="Sheng Y."/>
            <person name="Liu T."/>
            <person name="Pan Y."/>
            <person name="Xia L."/>
            <person name="Li J."/>
            <person name="Zhao F."/>
            <person name="Cao W."/>
        </authorList>
    </citation>
    <scope>NUCLEOTIDE SEQUENCE</scope>
    <source>
        <strain evidence="2">Rsan-2018</strain>
        <tissue evidence="2">Larvae</tissue>
    </source>
</reference>
<sequence>MRKERSFSGGLPDGGSPTRRRSGPRSHPSSSRMRFPPAAPAASSQVTTDFTVFLVPGLDVKLIMVPANLLLVAFPDTTIAKSDTVKSPVPDW</sequence>
<reference evidence="2" key="1">
    <citation type="journal article" date="2020" name="Cell">
        <title>Large-Scale Comparative Analyses of Tick Genomes Elucidate Their Genetic Diversity and Vector Capacities.</title>
        <authorList>
            <consortium name="Tick Genome and Microbiome Consortium (TIGMIC)"/>
            <person name="Jia N."/>
            <person name="Wang J."/>
            <person name="Shi W."/>
            <person name="Du L."/>
            <person name="Sun Y."/>
            <person name="Zhan W."/>
            <person name="Jiang J.F."/>
            <person name="Wang Q."/>
            <person name="Zhang B."/>
            <person name="Ji P."/>
            <person name="Bell-Sakyi L."/>
            <person name="Cui X.M."/>
            <person name="Yuan T.T."/>
            <person name="Jiang B.G."/>
            <person name="Yang W.F."/>
            <person name="Lam T.T."/>
            <person name="Chang Q.C."/>
            <person name="Ding S.J."/>
            <person name="Wang X.J."/>
            <person name="Zhu J.G."/>
            <person name="Ruan X.D."/>
            <person name="Zhao L."/>
            <person name="Wei J.T."/>
            <person name="Ye R.Z."/>
            <person name="Que T.C."/>
            <person name="Du C.H."/>
            <person name="Zhou Y.H."/>
            <person name="Cheng J.X."/>
            <person name="Dai P.F."/>
            <person name="Guo W.B."/>
            <person name="Han X.H."/>
            <person name="Huang E.J."/>
            <person name="Li L.F."/>
            <person name="Wei W."/>
            <person name="Gao Y.C."/>
            <person name="Liu J.Z."/>
            <person name="Shao H.Z."/>
            <person name="Wang X."/>
            <person name="Wang C.C."/>
            <person name="Yang T.C."/>
            <person name="Huo Q.B."/>
            <person name="Li W."/>
            <person name="Chen H.Y."/>
            <person name="Chen S.E."/>
            <person name="Zhou L.G."/>
            <person name="Ni X.B."/>
            <person name="Tian J.H."/>
            <person name="Sheng Y."/>
            <person name="Liu T."/>
            <person name="Pan Y.S."/>
            <person name="Xia L.Y."/>
            <person name="Li J."/>
            <person name="Zhao F."/>
            <person name="Cao W.C."/>
        </authorList>
    </citation>
    <scope>NUCLEOTIDE SEQUENCE</scope>
    <source>
        <strain evidence="2">Rsan-2018</strain>
    </source>
</reference>
<feature type="region of interest" description="Disordered" evidence="1">
    <location>
        <begin position="1"/>
        <end position="43"/>
    </location>
</feature>
<proteinExistence type="predicted"/>
<gene>
    <name evidence="2" type="ORF">HPB52_023098</name>
</gene>
<organism evidence="2 3">
    <name type="scientific">Rhipicephalus sanguineus</name>
    <name type="common">Brown dog tick</name>
    <name type="synonym">Ixodes sanguineus</name>
    <dbReference type="NCBI Taxonomy" id="34632"/>
    <lineage>
        <taxon>Eukaryota</taxon>
        <taxon>Metazoa</taxon>
        <taxon>Ecdysozoa</taxon>
        <taxon>Arthropoda</taxon>
        <taxon>Chelicerata</taxon>
        <taxon>Arachnida</taxon>
        <taxon>Acari</taxon>
        <taxon>Parasitiformes</taxon>
        <taxon>Ixodida</taxon>
        <taxon>Ixodoidea</taxon>
        <taxon>Ixodidae</taxon>
        <taxon>Rhipicephalinae</taxon>
        <taxon>Rhipicephalus</taxon>
        <taxon>Rhipicephalus</taxon>
    </lineage>
</organism>
<accession>A0A9D4Q835</accession>